<dbReference type="AlphaFoldDB" id="A0ABD5Z559"/>
<protein>
    <submittedName>
        <fullName evidence="2">Uncharacterized protein</fullName>
    </submittedName>
</protein>
<evidence type="ECO:0000313" key="2">
    <source>
        <dbReference type="EMBL" id="MFC7200417.1"/>
    </source>
</evidence>
<feature type="transmembrane region" description="Helical" evidence="1">
    <location>
        <begin position="12"/>
        <end position="32"/>
    </location>
</feature>
<sequence length="89" mass="9480">MDAHRHLETTLYRLVTVLVVAMLAFAAALFAGESDVGTAFALVVGGGAAVTGSTAALLLAVRGVGRVVEELDVRHRRRVRSRRTHGRLS</sequence>
<keyword evidence="3" id="KW-1185">Reference proteome</keyword>
<keyword evidence="1" id="KW-0472">Membrane</keyword>
<evidence type="ECO:0000256" key="1">
    <source>
        <dbReference type="SAM" id="Phobius"/>
    </source>
</evidence>
<accession>A0ABD5Z559</accession>
<comment type="caution">
    <text evidence="2">The sequence shown here is derived from an EMBL/GenBank/DDBJ whole genome shotgun (WGS) entry which is preliminary data.</text>
</comment>
<reference evidence="2 3" key="1">
    <citation type="journal article" date="2019" name="Int. J. Syst. Evol. Microbiol.">
        <title>The Global Catalogue of Microorganisms (GCM) 10K type strain sequencing project: providing services to taxonomists for standard genome sequencing and annotation.</title>
        <authorList>
            <consortium name="The Broad Institute Genomics Platform"/>
            <consortium name="The Broad Institute Genome Sequencing Center for Infectious Disease"/>
            <person name="Wu L."/>
            <person name="Ma J."/>
        </authorList>
    </citation>
    <scope>NUCLEOTIDE SEQUENCE [LARGE SCALE GENOMIC DNA]</scope>
    <source>
        <strain evidence="2 3">XZGYJ-43</strain>
    </source>
</reference>
<evidence type="ECO:0000313" key="3">
    <source>
        <dbReference type="Proteomes" id="UP001596447"/>
    </source>
</evidence>
<dbReference type="Proteomes" id="UP001596447">
    <property type="component" value="Unassembled WGS sequence"/>
</dbReference>
<gene>
    <name evidence="2" type="ORF">ACFQJ9_13515</name>
</gene>
<name>A0ABD5Z559_9EURY</name>
<organism evidence="2 3">
    <name type="scientific">Halospeciosus flavus</name>
    <dbReference type="NCBI Taxonomy" id="3032283"/>
    <lineage>
        <taxon>Archaea</taxon>
        <taxon>Methanobacteriati</taxon>
        <taxon>Methanobacteriota</taxon>
        <taxon>Stenosarchaea group</taxon>
        <taxon>Halobacteria</taxon>
        <taxon>Halobacteriales</taxon>
        <taxon>Halobacteriaceae</taxon>
        <taxon>Halospeciosus</taxon>
    </lineage>
</organism>
<keyword evidence="1" id="KW-0812">Transmembrane</keyword>
<feature type="transmembrane region" description="Helical" evidence="1">
    <location>
        <begin position="38"/>
        <end position="61"/>
    </location>
</feature>
<proteinExistence type="predicted"/>
<dbReference type="EMBL" id="JBHTAR010000011">
    <property type="protein sequence ID" value="MFC7200417.1"/>
    <property type="molecule type" value="Genomic_DNA"/>
</dbReference>
<dbReference type="RefSeq" id="WP_279527197.1">
    <property type="nucleotide sequence ID" value="NZ_CP122312.1"/>
</dbReference>
<keyword evidence="1" id="KW-1133">Transmembrane helix</keyword>